<dbReference type="EC" id="2.4.99.28" evidence="10"/>
<evidence type="ECO:0000259" key="13">
    <source>
        <dbReference type="Pfam" id="PF00905"/>
    </source>
</evidence>
<dbReference type="Gene3D" id="1.10.3810.10">
    <property type="entry name" value="Biosynthetic peptidoglycan transglycosylase-like"/>
    <property type="match status" value="1"/>
</dbReference>
<dbReference type="InterPro" id="IPR036950">
    <property type="entry name" value="PBP_transglycosylase"/>
</dbReference>
<comment type="caution">
    <text evidence="15">The sequence shown here is derived from an EMBL/GenBank/DDBJ whole genome shotgun (WGS) entry which is preliminary data.</text>
</comment>
<comment type="pathway">
    <text evidence="1">Cell wall biogenesis; peptidoglycan biosynthesis.</text>
</comment>
<protein>
    <recommendedName>
        <fullName evidence="10">peptidoglycan glycosyltransferase</fullName>
        <ecNumber evidence="10">2.4.99.28</ecNumber>
    </recommendedName>
</protein>
<proteinExistence type="inferred from homology"/>
<comment type="similarity">
    <text evidence="2">In the C-terminal section; belongs to the transpeptidase family.</text>
</comment>
<sequence>MRVIKWGIVLAILGLIALGVAVSVAYTQLPSYQSLSNRTDLGQNIRVRSADGKLLVQLGPNLGQWIPYDRIPATMRAAMIAVEDKRFRSHPGVDPIGMARSIKVRLQTGRFSQGGSTITQQLARNIFLNNSRNFGRKFKEAVLALALEAKFSKNQILELYLNRVYFGGGAYGIDAASRTFFGHSAERLSLGEATIIAGLVKAPSNYSPTADVEAARSRAGVVLKSMVENGFVSADAAANVDPARIVVQQGAKQNSIRYFTDWALPQLDTLIDESSEPIEVWTTLDTNMQAAADAAINANSPKGAQGALVALDRDGAVRAMIGGRDYVSSIYNRATQAQRQPGSAFKLFVYLAALESGMKPTTTLVDEPIDIEGWRPRNSTRTYLGPVTLREAFARSINTISAKIGAELGFGTIADMARRFGITSSISTYPSMVLGTSDVRLLDMTRAFASVAAQGVSVSPYAITRVTSGDGRLLYRHAAEEQRTLVAPWVAAGMTDLLQTAVMSGTGRAAQIGRPVAGKTGTTQTNRDGWFIGFSSGITAGVWMGRDDAKAIAGLQGGTAPARAFHDFMVKAVANRPVEQFQTEVPMPDWQLEPGEESYLGNEELPFQPQVDADGNPFLGNDSDPLAAQPAAPQGEPAPPGDETEIDKIFGGQLPPPERPQPAPAPQRDRPVAPAPASVPPDGTQRRTQPSQF</sequence>
<dbReference type="Pfam" id="PF00912">
    <property type="entry name" value="Transgly"/>
    <property type="match status" value="1"/>
</dbReference>
<feature type="compositionally biased region" description="Low complexity" evidence="12">
    <location>
        <begin position="624"/>
        <end position="635"/>
    </location>
</feature>
<keyword evidence="7" id="KW-0808">Transferase</keyword>
<evidence type="ECO:0000256" key="6">
    <source>
        <dbReference type="ARBA" id="ARBA00022676"/>
    </source>
</evidence>
<evidence type="ECO:0000256" key="4">
    <source>
        <dbReference type="ARBA" id="ARBA00022645"/>
    </source>
</evidence>
<evidence type="ECO:0000256" key="9">
    <source>
        <dbReference type="ARBA" id="ARBA00023268"/>
    </source>
</evidence>
<reference evidence="16" key="1">
    <citation type="journal article" date="2019" name="Int. J. Syst. Evol. Microbiol.">
        <title>The Global Catalogue of Microorganisms (GCM) 10K type strain sequencing project: providing services to taxonomists for standard genome sequencing and annotation.</title>
        <authorList>
            <consortium name="The Broad Institute Genomics Platform"/>
            <consortium name="The Broad Institute Genome Sequencing Center for Infectious Disease"/>
            <person name="Wu L."/>
            <person name="Ma J."/>
        </authorList>
    </citation>
    <scope>NUCLEOTIDE SEQUENCE [LARGE SCALE GENOMIC DNA]</scope>
    <source>
        <strain evidence="16">NBRC 102146</strain>
    </source>
</reference>
<evidence type="ECO:0000256" key="12">
    <source>
        <dbReference type="SAM" id="MobiDB-lite"/>
    </source>
</evidence>
<feature type="domain" description="Glycosyl transferase family 51" evidence="14">
    <location>
        <begin position="53"/>
        <end position="226"/>
    </location>
</feature>
<evidence type="ECO:0000256" key="7">
    <source>
        <dbReference type="ARBA" id="ARBA00022679"/>
    </source>
</evidence>
<keyword evidence="5" id="KW-0645">Protease</keyword>
<dbReference type="EMBL" id="BSOO01000003">
    <property type="protein sequence ID" value="GLR46752.1"/>
    <property type="molecule type" value="Genomic_DNA"/>
</dbReference>
<evidence type="ECO:0000256" key="8">
    <source>
        <dbReference type="ARBA" id="ARBA00022801"/>
    </source>
</evidence>
<feature type="compositionally biased region" description="Pro residues" evidence="12">
    <location>
        <begin position="654"/>
        <end position="665"/>
    </location>
</feature>
<keyword evidence="9" id="KW-0511">Multifunctional enzyme</keyword>
<gene>
    <name evidence="15" type="primary">pbpC</name>
    <name evidence="15" type="ORF">GCM10007925_04630</name>
</gene>
<evidence type="ECO:0000256" key="11">
    <source>
        <dbReference type="ARBA" id="ARBA00049902"/>
    </source>
</evidence>
<name>A0ABQ5Z5I9_9SPHN</name>
<dbReference type="PANTHER" id="PTHR32282">
    <property type="entry name" value="BINDING PROTEIN TRANSPEPTIDASE, PUTATIVE-RELATED"/>
    <property type="match status" value="1"/>
</dbReference>
<dbReference type="InterPro" id="IPR001460">
    <property type="entry name" value="PCN-bd_Tpept"/>
</dbReference>
<dbReference type="InterPro" id="IPR023346">
    <property type="entry name" value="Lysozyme-like_dom_sf"/>
</dbReference>
<evidence type="ECO:0000256" key="1">
    <source>
        <dbReference type="ARBA" id="ARBA00004752"/>
    </source>
</evidence>
<keyword evidence="8" id="KW-0378">Hydrolase</keyword>
<dbReference type="SUPFAM" id="SSF56601">
    <property type="entry name" value="beta-lactamase/transpeptidase-like"/>
    <property type="match status" value="1"/>
</dbReference>
<evidence type="ECO:0000259" key="14">
    <source>
        <dbReference type="Pfam" id="PF00912"/>
    </source>
</evidence>
<evidence type="ECO:0000256" key="5">
    <source>
        <dbReference type="ARBA" id="ARBA00022670"/>
    </source>
</evidence>
<dbReference type="PANTHER" id="PTHR32282:SF33">
    <property type="entry name" value="PEPTIDOGLYCAN GLYCOSYLTRANSFERASE"/>
    <property type="match status" value="1"/>
</dbReference>
<dbReference type="NCBIfam" id="TIGR02074">
    <property type="entry name" value="PBP_1a_fam"/>
    <property type="match status" value="1"/>
</dbReference>
<dbReference type="InterPro" id="IPR050396">
    <property type="entry name" value="Glycosyltr_51/Transpeptidase"/>
</dbReference>
<feature type="domain" description="Penicillin-binding protein transpeptidase" evidence="13">
    <location>
        <begin position="307"/>
        <end position="536"/>
    </location>
</feature>
<comment type="similarity">
    <text evidence="3">In the N-terminal section; belongs to the glycosyltransferase 51 family.</text>
</comment>
<dbReference type="SUPFAM" id="SSF53955">
    <property type="entry name" value="Lysozyme-like"/>
    <property type="match status" value="1"/>
</dbReference>
<comment type="catalytic activity">
    <reaction evidence="11">
        <text>[GlcNAc-(1-&gt;4)-Mur2Ac(oyl-L-Ala-gamma-D-Glu-L-Lys-D-Ala-D-Ala)](n)-di-trans,octa-cis-undecaprenyl diphosphate + beta-D-GlcNAc-(1-&gt;4)-Mur2Ac(oyl-L-Ala-gamma-D-Glu-L-Lys-D-Ala-D-Ala)-di-trans,octa-cis-undecaprenyl diphosphate = [GlcNAc-(1-&gt;4)-Mur2Ac(oyl-L-Ala-gamma-D-Glu-L-Lys-D-Ala-D-Ala)](n+1)-di-trans,octa-cis-undecaprenyl diphosphate + di-trans,octa-cis-undecaprenyl diphosphate + H(+)</text>
        <dbReference type="Rhea" id="RHEA:23708"/>
        <dbReference type="Rhea" id="RHEA-COMP:9602"/>
        <dbReference type="Rhea" id="RHEA-COMP:9603"/>
        <dbReference type="ChEBI" id="CHEBI:15378"/>
        <dbReference type="ChEBI" id="CHEBI:58405"/>
        <dbReference type="ChEBI" id="CHEBI:60033"/>
        <dbReference type="ChEBI" id="CHEBI:78435"/>
        <dbReference type="EC" id="2.4.99.28"/>
    </reaction>
</comment>
<keyword evidence="16" id="KW-1185">Reference proteome</keyword>
<evidence type="ECO:0000313" key="16">
    <source>
        <dbReference type="Proteomes" id="UP001156703"/>
    </source>
</evidence>
<keyword evidence="4" id="KW-0121">Carboxypeptidase</keyword>
<dbReference type="Gene3D" id="3.40.710.10">
    <property type="entry name" value="DD-peptidase/beta-lactamase superfamily"/>
    <property type="match status" value="1"/>
</dbReference>
<evidence type="ECO:0000256" key="10">
    <source>
        <dbReference type="ARBA" id="ARBA00044770"/>
    </source>
</evidence>
<dbReference type="Proteomes" id="UP001156703">
    <property type="component" value="Unassembled WGS sequence"/>
</dbReference>
<feature type="region of interest" description="Disordered" evidence="12">
    <location>
        <begin position="607"/>
        <end position="693"/>
    </location>
</feature>
<evidence type="ECO:0000256" key="2">
    <source>
        <dbReference type="ARBA" id="ARBA00007090"/>
    </source>
</evidence>
<dbReference type="InterPro" id="IPR001264">
    <property type="entry name" value="Glyco_trans_51"/>
</dbReference>
<dbReference type="Pfam" id="PF00905">
    <property type="entry name" value="Transpeptidase"/>
    <property type="match status" value="1"/>
</dbReference>
<accession>A0ABQ5Z5I9</accession>
<keyword evidence="6" id="KW-0328">Glycosyltransferase</keyword>
<evidence type="ECO:0000313" key="15">
    <source>
        <dbReference type="EMBL" id="GLR46752.1"/>
    </source>
</evidence>
<evidence type="ECO:0000256" key="3">
    <source>
        <dbReference type="ARBA" id="ARBA00007739"/>
    </source>
</evidence>
<organism evidence="15 16">
    <name type="scientific">Sphingomonas astaxanthinifaciens DSM 22298</name>
    <dbReference type="NCBI Taxonomy" id="1123267"/>
    <lineage>
        <taxon>Bacteria</taxon>
        <taxon>Pseudomonadati</taxon>
        <taxon>Pseudomonadota</taxon>
        <taxon>Alphaproteobacteria</taxon>
        <taxon>Sphingomonadales</taxon>
        <taxon>Sphingomonadaceae</taxon>
        <taxon>Sphingomonas</taxon>
    </lineage>
</organism>
<dbReference type="InterPro" id="IPR012338">
    <property type="entry name" value="Beta-lactam/transpept-like"/>
</dbReference>